<evidence type="ECO:0000256" key="3">
    <source>
        <dbReference type="ARBA" id="ARBA00022801"/>
    </source>
</evidence>
<evidence type="ECO:0000313" key="9">
    <source>
        <dbReference type="Proteomes" id="UP001481413"/>
    </source>
</evidence>
<evidence type="ECO:0000313" key="8">
    <source>
        <dbReference type="EMBL" id="GAA6146902.1"/>
    </source>
</evidence>
<dbReference type="Gene3D" id="3.30.2010.10">
    <property type="entry name" value="Metalloproteases ('zincins'), catalytic domain"/>
    <property type="match status" value="1"/>
</dbReference>
<dbReference type="PROSITE" id="PS51257">
    <property type="entry name" value="PROKAR_LIPOPROTEIN"/>
    <property type="match status" value="1"/>
</dbReference>
<evidence type="ECO:0000256" key="2">
    <source>
        <dbReference type="ARBA" id="ARBA00022723"/>
    </source>
</evidence>
<keyword evidence="9" id="KW-1185">Reference proteome</keyword>
<protein>
    <submittedName>
        <fullName evidence="8">M48 family metallopeptidase</fullName>
    </submittedName>
</protein>
<keyword evidence="2" id="KW-0479">Metal-binding</keyword>
<comment type="cofactor">
    <cofactor evidence="6">
        <name>Zn(2+)</name>
        <dbReference type="ChEBI" id="CHEBI:29105"/>
    </cofactor>
    <text evidence="6">Binds 1 zinc ion per subunit.</text>
</comment>
<dbReference type="Pfam" id="PF01435">
    <property type="entry name" value="Peptidase_M48"/>
    <property type="match status" value="1"/>
</dbReference>
<gene>
    <name evidence="8" type="ORF">NBRC116585_30220</name>
</gene>
<evidence type="ECO:0000256" key="1">
    <source>
        <dbReference type="ARBA" id="ARBA00022670"/>
    </source>
</evidence>
<keyword evidence="1 6" id="KW-0645">Protease</keyword>
<accession>A0ABQ0A3M6</accession>
<evidence type="ECO:0000256" key="5">
    <source>
        <dbReference type="ARBA" id="ARBA00023049"/>
    </source>
</evidence>
<dbReference type="PANTHER" id="PTHR22726:SF1">
    <property type="entry name" value="METALLOENDOPEPTIDASE OMA1, MITOCHONDRIAL"/>
    <property type="match status" value="1"/>
</dbReference>
<organism evidence="8 9">
    <name type="scientific">Thalassolituus maritimus</name>
    <dbReference type="NCBI Taxonomy" id="484498"/>
    <lineage>
        <taxon>Bacteria</taxon>
        <taxon>Pseudomonadati</taxon>
        <taxon>Pseudomonadota</taxon>
        <taxon>Gammaproteobacteria</taxon>
        <taxon>Oceanospirillales</taxon>
        <taxon>Oceanospirillaceae</taxon>
        <taxon>Thalassolituus</taxon>
    </lineage>
</organism>
<proteinExistence type="inferred from homology"/>
<dbReference type="RefSeq" id="WP_353296112.1">
    <property type="nucleotide sequence ID" value="NZ_BAABWH010000012.1"/>
</dbReference>
<dbReference type="EMBL" id="BAABWH010000012">
    <property type="protein sequence ID" value="GAA6146902.1"/>
    <property type="molecule type" value="Genomic_DNA"/>
</dbReference>
<dbReference type="PANTHER" id="PTHR22726">
    <property type="entry name" value="METALLOENDOPEPTIDASE OMA1"/>
    <property type="match status" value="1"/>
</dbReference>
<reference evidence="8 9" key="1">
    <citation type="submission" date="2024-04" db="EMBL/GenBank/DDBJ databases">
        <title>Draft genome sequence of Thalassolituus maritimus NBRC 116585.</title>
        <authorList>
            <person name="Miyakawa T."/>
            <person name="Kusuya Y."/>
            <person name="Miura T."/>
        </authorList>
    </citation>
    <scope>NUCLEOTIDE SEQUENCE [LARGE SCALE GENOMIC DNA]</scope>
    <source>
        <strain evidence="8 9">5NW40-0001</strain>
    </source>
</reference>
<keyword evidence="3 6" id="KW-0378">Hydrolase</keyword>
<feature type="domain" description="Peptidase M48" evidence="7">
    <location>
        <begin position="66"/>
        <end position="246"/>
    </location>
</feature>
<comment type="similarity">
    <text evidence="6">Belongs to the peptidase M48 family.</text>
</comment>
<dbReference type="InterPro" id="IPR001915">
    <property type="entry name" value="Peptidase_M48"/>
</dbReference>
<name>A0ABQ0A3M6_9GAMM</name>
<evidence type="ECO:0000256" key="4">
    <source>
        <dbReference type="ARBA" id="ARBA00022833"/>
    </source>
</evidence>
<comment type="caution">
    <text evidence="8">The sequence shown here is derived from an EMBL/GenBank/DDBJ whole genome shotgun (WGS) entry which is preliminary data.</text>
</comment>
<keyword evidence="5 6" id="KW-0482">Metalloprotease</keyword>
<dbReference type="Proteomes" id="UP001481413">
    <property type="component" value="Unassembled WGS sequence"/>
</dbReference>
<dbReference type="InterPro" id="IPR051156">
    <property type="entry name" value="Mito/Outer_Membr_Metalloprot"/>
</dbReference>
<evidence type="ECO:0000256" key="6">
    <source>
        <dbReference type="RuleBase" id="RU003983"/>
    </source>
</evidence>
<dbReference type="CDD" id="cd07331">
    <property type="entry name" value="M48C_Oma1_like"/>
    <property type="match status" value="1"/>
</dbReference>
<keyword evidence="4 6" id="KW-0862">Zinc</keyword>
<evidence type="ECO:0000259" key="7">
    <source>
        <dbReference type="Pfam" id="PF01435"/>
    </source>
</evidence>
<sequence length="275" mass="29134">MKKLIGLTLIGAVVAGCATTLTGRNQLMIVSPDSAIVESKKAYASTVGELDQSNQLVTDAQWVNRIETITGRLVTEAIKLDPKTKDWAWSVAIIDDPDTLNAWCMAGGRMAIYTGIVTQLNLTDDEIAQIMGHEISHALANHTAERMSRAVLMNGALAATAVVTDNNGYVLSGTAMAAKLALELPNSRTAESEADEIGIELATRAGYNPDAAVSLWEKMAKAGGGSGPEFLSTHPSPGNRAATLDKLGEKMLPLNPQLKKSTVYPVTIVTDSSEV</sequence>